<sequence>MRAASTEIENHRPRTHPGTVAKQLGPKSSRRRRRTNPQAPEPTAGTRTGGVGCCQRRTNHERTHPPQLIANRERLSAPRHEREDDKWARQLEDAQNGTYDQASTEGGQPDQPVVDRSQESTGKTSTNRGRKQVLILPTSDFEVAEQAERERKQNNAPKSDRGRFWDT</sequence>
<proteinExistence type="predicted"/>
<gene>
    <name evidence="2" type="ORF">pipiens_016767</name>
</gene>
<evidence type="ECO:0000313" key="3">
    <source>
        <dbReference type="Proteomes" id="UP001562425"/>
    </source>
</evidence>
<name>A0ABD1CJU7_CULPP</name>
<dbReference type="AlphaFoldDB" id="A0ABD1CJU7"/>
<feature type="compositionally biased region" description="Basic and acidic residues" evidence="1">
    <location>
        <begin position="71"/>
        <end position="92"/>
    </location>
</feature>
<organism evidence="2 3">
    <name type="scientific">Culex pipiens pipiens</name>
    <name type="common">Northern house mosquito</name>
    <dbReference type="NCBI Taxonomy" id="38569"/>
    <lineage>
        <taxon>Eukaryota</taxon>
        <taxon>Metazoa</taxon>
        <taxon>Ecdysozoa</taxon>
        <taxon>Arthropoda</taxon>
        <taxon>Hexapoda</taxon>
        <taxon>Insecta</taxon>
        <taxon>Pterygota</taxon>
        <taxon>Neoptera</taxon>
        <taxon>Endopterygota</taxon>
        <taxon>Diptera</taxon>
        <taxon>Nematocera</taxon>
        <taxon>Culicoidea</taxon>
        <taxon>Culicidae</taxon>
        <taxon>Culicinae</taxon>
        <taxon>Culicini</taxon>
        <taxon>Culex</taxon>
        <taxon>Culex</taxon>
    </lineage>
</organism>
<evidence type="ECO:0000256" key="1">
    <source>
        <dbReference type="SAM" id="MobiDB-lite"/>
    </source>
</evidence>
<feature type="compositionally biased region" description="Basic and acidic residues" evidence="1">
    <location>
        <begin position="146"/>
        <end position="167"/>
    </location>
</feature>
<reference evidence="2 3" key="1">
    <citation type="submission" date="2024-05" db="EMBL/GenBank/DDBJ databases">
        <title>Culex pipiens pipiens assembly and annotation.</title>
        <authorList>
            <person name="Alout H."/>
            <person name="Durand T."/>
        </authorList>
    </citation>
    <scope>NUCLEOTIDE SEQUENCE [LARGE SCALE GENOMIC DNA]</scope>
    <source>
        <strain evidence="2">HA-2024</strain>
        <tissue evidence="2">Whole body</tissue>
    </source>
</reference>
<evidence type="ECO:0000313" key="2">
    <source>
        <dbReference type="EMBL" id="KAL1376670.1"/>
    </source>
</evidence>
<dbReference type="Proteomes" id="UP001562425">
    <property type="component" value="Unassembled WGS sequence"/>
</dbReference>
<feature type="compositionally biased region" description="Polar residues" evidence="1">
    <location>
        <begin position="93"/>
        <end position="106"/>
    </location>
</feature>
<keyword evidence="3" id="KW-1185">Reference proteome</keyword>
<feature type="region of interest" description="Disordered" evidence="1">
    <location>
        <begin position="1"/>
        <end position="167"/>
    </location>
</feature>
<protein>
    <submittedName>
        <fullName evidence="2">Uncharacterized protein</fullName>
    </submittedName>
</protein>
<accession>A0ABD1CJU7</accession>
<comment type="caution">
    <text evidence="2">The sequence shown here is derived from an EMBL/GenBank/DDBJ whole genome shotgun (WGS) entry which is preliminary data.</text>
</comment>
<dbReference type="EMBL" id="JBEHCU010011487">
    <property type="protein sequence ID" value="KAL1376670.1"/>
    <property type="molecule type" value="Genomic_DNA"/>
</dbReference>